<dbReference type="Proteomes" id="UP000199467">
    <property type="component" value="Unassembled WGS sequence"/>
</dbReference>
<reference evidence="2" key="1">
    <citation type="submission" date="2016-10" db="EMBL/GenBank/DDBJ databases">
        <authorList>
            <person name="Varghese N."/>
            <person name="Submissions S."/>
        </authorList>
    </citation>
    <scope>NUCLEOTIDE SEQUENCE [LARGE SCALE GENOMIC DNA]</scope>
    <source>
        <strain evidence="2">DSM 26382</strain>
    </source>
</reference>
<accession>A0A1G6JUN0</accession>
<dbReference type="InterPro" id="IPR029063">
    <property type="entry name" value="SAM-dependent_MTases_sf"/>
</dbReference>
<organism evidence="1 2">
    <name type="scientific">Ectopseudomonas chengduensis</name>
    <dbReference type="NCBI Taxonomy" id="489632"/>
    <lineage>
        <taxon>Bacteria</taxon>
        <taxon>Pseudomonadati</taxon>
        <taxon>Pseudomonadota</taxon>
        <taxon>Gammaproteobacteria</taxon>
        <taxon>Pseudomonadales</taxon>
        <taxon>Pseudomonadaceae</taxon>
        <taxon>Ectopseudomonas</taxon>
    </lineage>
</organism>
<dbReference type="Gene3D" id="3.40.50.150">
    <property type="entry name" value="Vaccinia Virus protein VP39"/>
    <property type="match status" value="1"/>
</dbReference>
<dbReference type="RefSeq" id="WP_055984230.1">
    <property type="nucleotide sequence ID" value="NZ_FMZQ01000001.1"/>
</dbReference>
<sequence length="264" mass="30046">MTAGEERTVLRLPLLRALLAQGLALALVVVLVYLLALLPWRMSLFSVALLQGVVAAGIGWRLGLSRWWLWINLAFLPALLVMQRADLPAWLFLLGFVLLLLVNWNSLREQVPLYLSGRKAQQRLQQCLSEREPPLRFVDLGCGTAGTVLQLARRFPRGQFVGVETAPLLFVFAWLRCLLQENCSIRYRSLWQVELGDFDVVYCFLSPVPMPRLWAKAQVEMHAHSWLISNTFEIPGVPADRELEINEGRQTSLFLWHMKGAEIS</sequence>
<name>A0A1G6JUN0_9GAMM</name>
<dbReference type="CDD" id="cd02440">
    <property type="entry name" value="AdoMet_MTases"/>
    <property type="match status" value="1"/>
</dbReference>
<dbReference type="PANTHER" id="PTHR13610">
    <property type="entry name" value="METHYLTRANSFERASE DOMAIN-CONTAINING PROTEIN"/>
    <property type="match status" value="1"/>
</dbReference>
<dbReference type="SUPFAM" id="SSF53335">
    <property type="entry name" value="S-adenosyl-L-methionine-dependent methyltransferases"/>
    <property type="match status" value="1"/>
</dbReference>
<dbReference type="GO" id="GO:0016279">
    <property type="term" value="F:protein-lysine N-methyltransferase activity"/>
    <property type="evidence" value="ECO:0007669"/>
    <property type="project" value="InterPro"/>
</dbReference>
<dbReference type="PANTHER" id="PTHR13610:SF9">
    <property type="entry name" value="FI06469P"/>
    <property type="match status" value="1"/>
</dbReference>
<evidence type="ECO:0000313" key="2">
    <source>
        <dbReference type="Proteomes" id="UP000199467"/>
    </source>
</evidence>
<dbReference type="EMBL" id="FMZQ01000001">
    <property type="protein sequence ID" value="SDC22424.1"/>
    <property type="molecule type" value="Genomic_DNA"/>
</dbReference>
<proteinExistence type="predicted"/>
<protein>
    <submittedName>
        <fullName evidence="1">Uncharacterized protein</fullName>
    </submittedName>
</protein>
<gene>
    <name evidence="1" type="ORF">SAMN05216576_101868</name>
</gene>
<evidence type="ECO:0000313" key="1">
    <source>
        <dbReference type="EMBL" id="SDC22424.1"/>
    </source>
</evidence>
<dbReference type="AlphaFoldDB" id="A0A1G6JUN0"/>
<dbReference type="InterPro" id="IPR026170">
    <property type="entry name" value="FAM173A/B"/>
</dbReference>
<keyword evidence="2" id="KW-1185">Reference proteome</keyword>